<name>A0ABP7CI50_9MICC</name>
<dbReference type="SUPFAM" id="SSF54593">
    <property type="entry name" value="Glyoxalase/Bleomycin resistance protein/Dihydroxybiphenyl dioxygenase"/>
    <property type="match status" value="1"/>
</dbReference>
<dbReference type="InterPro" id="IPR029068">
    <property type="entry name" value="Glyas_Bleomycin-R_OHBP_Dase"/>
</dbReference>
<reference evidence="4" key="1">
    <citation type="journal article" date="2019" name="Int. J. Syst. Evol. Microbiol.">
        <title>The Global Catalogue of Microorganisms (GCM) 10K type strain sequencing project: providing services to taxonomists for standard genome sequencing and annotation.</title>
        <authorList>
            <consortium name="The Broad Institute Genomics Platform"/>
            <consortium name="The Broad Institute Genome Sequencing Center for Infectious Disease"/>
            <person name="Wu L."/>
            <person name="Ma J."/>
        </authorList>
    </citation>
    <scope>NUCLEOTIDE SEQUENCE [LARGE SCALE GENOMIC DNA]</scope>
    <source>
        <strain evidence="4">JCM 30742</strain>
    </source>
</reference>
<gene>
    <name evidence="3" type="ORF">GCM10023081_29300</name>
</gene>
<dbReference type="RefSeq" id="WP_345151993.1">
    <property type="nucleotide sequence ID" value="NZ_BAABEO010000019.1"/>
</dbReference>
<proteinExistence type="predicted"/>
<dbReference type="Proteomes" id="UP001500752">
    <property type="component" value="Unassembled WGS sequence"/>
</dbReference>
<dbReference type="InterPro" id="IPR052164">
    <property type="entry name" value="Anthracycline_SecMetBiosynth"/>
</dbReference>
<feature type="region of interest" description="Disordered" evidence="1">
    <location>
        <begin position="43"/>
        <end position="63"/>
    </location>
</feature>
<dbReference type="PANTHER" id="PTHR33993">
    <property type="entry name" value="GLYOXALASE-RELATED"/>
    <property type="match status" value="1"/>
</dbReference>
<dbReference type="CDD" id="cd07247">
    <property type="entry name" value="SgaA_N_like"/>
    <property type="match status" value="1"/>
</dbReference>
<keyword evidence="4" id="KW-1185">Reference proteome</keyword>
<dbReference type="InterPro" id="IPR037523">
    <property type="entry name" value="VOC_core"/>
</dbReference>
<protein>
    <submittedName>
        <fullName evidence="3">VOC family protein</fullName>
    </submittedName>
</protein>
<evidence type="ECO:0000256" key="1">
    <source>
        <dbReference type="SAM" id="MobiDB-lite"/>
    </source>
</evidence>
<dbReference type="EMBL" id="BAABEO010000019">
    <property type="protein sequence ID" value="GAA3689962.1"/>
    <property type="molecule type" value="Genomic_DNA"/>
</dbReference>
<dbReference type="PANTHER" id="PTHR33993:SF2">
    <property type="entry name" value="VOC DOMAIN-CONTAINING PROTEIN"/>
    <property type="match status" value="1"/>
</dbReference>
<evidence type="ECO:0000313" key="4">
    <source>
        <dbReference type="Proteomes" id="UP001500752"/>
    </source>
</evidence>
<dbReference type="Gene3D" id="3.10.180.10">
    <property type="entry name" value="2,3-Dihydroxybiphenyl 1,2-Dioxygenase, domain 1"/>
    <property type="match status" value="1"/>
</dbReference>
<organism evidence="3 4">
    <name type="scientific">Arthrobacter ginkgonis</name>
    <dbReference type="NCBI Taxonomy" id="1630594"/>
    <lineage>
        <taxon>Bacteria</taxon>
        <taxon>Bacillati</taxon>
        <taxon>Actinomycetota</taxon>
        <taxon>Actinomycetes</taxon>
        <taxon>Micrococcales</taxon>
        <taxon>Micrococcaceae</taxon>
        <taxon>Arthrobacter</taxon>
    </lineage>
</organism>
<sequence>MAGRVVHFEIPAEDTDRAKDFYASAFGWDIEPEPEIDYNIVKTAPTDDSGRPSEPGSINGGLFKRQGELKSPIITVEVDDIDAALERIGSLGGTTVSPKEAVAEMGFAAYFRDCEGNLLGLWQNAAPTGNQA</sequence>
<dbReference type="InterPro" id="IPR053863">
    <property type="entry name" value="Glyoxy/Ble-like_N"/>
</dbReference>
<evidence type="ECO:0000313" key="3">
    <source>
        <dbReference type="EMBL" id="GAA3689962.1"/>
    </source>
</evidence>
<dbReference type="PROSITE" id="PS51819">
    <property type="entry name" value="VOC"/>
    <property type="match status" value="1"/>
</dbReference>
<evidence type="ECO:0000259" key="2">
    <source>
        <dbReference type="PROSITE" id="PS51819"/>
    </source>
</evidence>
<dbReference type="Pfam" id="PF22677">
    <property type="entry name" value="Ble-like_N"/>
    <property type="match status" value="1"/>
</dbReference>
<accession>A0ABP7CI50</accession>
<comment type="caution">
    <text evidence="3">The sequence shown here is derived from an EMBL/GenBank/DDBJ whole genome shotgun (WGS) entry which is preliminary data.</text>
</comment>
<feature type="domain" description="VOC" evidence="2">
    <location>
        <begin position="4"/>
        <end position="124"/>
    </location>
</feature>